<feature type="compositionally biased region" description="Basic and acidic residues" evidence="3">
    <location>
        <begin position="182"/>
        <end position="198"/>
    </location>
</feature>
<dbReference type="InterPro" id="IPR006861">
    <property type="entry name" value="HABP4_PAIRBP1-bd"/>
</dbReference>
<feature type="compositionally biased region" description="Polar residues" evidence="3">
    <location>
        <begin position="36"/>
        <end position="47"/>
    </location>
</feature>
<dbReference type="InterPro" id="IPR039764">
    <property type="entry name" value="HABP4/SERBP1-like"/>
</dbReference>
<evidence type="ECO:0000256" key="3">
    <source>
        <dbReference type="SAM" id="MobiDB-lite"/>
    </source>
</evidence>
<feature type="compositionally biased region" description="Gly residues" evidence="3">
    <location>
        <begin position="74"/>
        <end position="89"/>
    </location>
</feature>
<organism evidence="5 6">
    <name type="scientific">Dendrobium nobile</name>
    <name type="common">Orchid</name>
    <dbReference type="NCBI Taxonomy" id="94219"/>
    <lineage>
        <taxon>Eukaryota</taxon>
        <taxon>Viridiplantae</taxon>
        <taxon>Streptophyta</taxon>
        <taxon>Embryophyta</taxon>
        <taxon>Tracheophyta</taxon>
        <taxon>Spermatophyta</taxon>
        <taxon>Magnoliopsida</taxon>
        <taxon>Liliopsida</taxon>
        <taxon>Asparagales</taxon>
        <taxon>Orchidaceae</taxon>
        <taxon>Epidendroideae</taxon>
        <taxon>Malaxideae</taxon>
        <taxon>Dendrobiinae</taxon>
        <taxon>Dendrobium</taxon>
    </lineage>
</organism>
<comment type="caution">
    <text evidence="5">The sequence shown here is derived from an EMBL/GenBank/DDBJ whole genome shotgun (WGS) entry which is preliminary data.</text>
</comment>
<feature type="compositionally biased region" description="Basic and acidic residues" evidence="3">
    <location>
        <begin position="143"/>
        <end position="172"/>
    </location>
</feature>
<feature type="region of interest" description="Disordered" evidence="3">
    <location>
        <begin position="29"/>
        <end position="353"/>
    </location>
</feature>
<keyword evidence="6" id="KW-1185">Reference proteome</keyword>
<dbReference type="GO" id="GO:0005737">
    <property type="term" value="C:cytoplasm"/>
    <property type="evidence" value="ECO:0007669"/>
    <property type="project" value="UniProtKB-SubCell"/>
</dbReference>
<dbReference type="EMBL" id="JAGYWB010000001">
    <property type="protein sequence ID" value="KAI0530719.1"/>
    <property type="molecule type" value="Genomic_DNA"/>
</dbReference>
<dbReference type="Pfam" id="PF09598">
    <property type="entry name" value="Stm1_N"/>
    <property type="match status" value="1"/>
</dbReference>
<accession>A0A8T3CDG6</accession>
<sequence length="490" mass="53524">MARQDNPFALLGDDDDGADVSVLLAKAEAKMPALTPSATEQTKQKTGPNGLPSKLSAPGEFVRGERGRGRGGRGRGLGRGGFGNVGGGDAIDQPENLYDRGYSGESGGERSRGRGGRGGMGRGRGRGFTGIGNRNQVDYGNLEDGREEGGEFQEKGYGESRPSRYDSRKFGEENQGPDGEERENRGFRGYGADRENRGLRGQGSDLERREFRDGEGYERKREFRDGEGYERKREFRDGEGYDRSYGGDGENRGFRGGEVRGRGYGGRGRRGGRDGGRGGGRYESNGGWNASETNKASVDEKEPTVNNSNNEDGGSGRDEPSATQEPNDGQSEKPIPEQIASEDTPKVPEEDNEMTLAEYEKLLQQKRKALESLKVETRKVVIDKDFEGMQIIEKKKEDEVSKMKLDYDKGKKKEITERDEKSRKSQSINEFLKPADGERYRAPTSSHGRGGRGRGRGGGNVSDYPRQPAATAPPLEDPSHFPILGAAAKA</sequence>
<evidence type="ECO:0000313" key="6">
    <source>
        <dbReference type="Proteomes" id="UP000829196"/>
    </source>
</evidence>
<keyword evidence="2" id="KW-0963">Cytoplasm</keyword>
<name>A0A8T3CDG6_DENNO</name>
<feature type="domain" description="Hyaluronan/mRNA-binding protein" evidence="4">
    <location>
        <begin position="267"/>
        <end position="381"/>
    </location>
</feature>
<dbReference type="Pfam" id="PF04774">
    <property type="entry name" value="HABP4_PAI-RBP1"/>
    <property type="match status" value="1"/>
</dbReference>
<protein>
    <recommendedName>
        <fullName evidence="4">Hyaluronan/mRNA-binding protein domain-containing protein</fullName>
    </recommendedName>
</protein>
<feature type="region of interest" description="Disordered" evidence="3">
    <location>
        <begin position="407"/>
        <end position="490"/>
    </location>
</feature>
<evidence type="ECO:0000313" key="5">
    <source>
        <dbReference type="EMBL" id="KAI0530719.1"/>
    </source>
</evidence>
<reference evidence="5" key="1">
    <citation type="journal article" date="2022" name="Front. Genet.">
        <title>Chromosome-Scale Assembly of the Dendrobium nobile Genome Provides Insights Into the Molecular Mechanism of the Biosynthesis of the Medicinal Active Ingredient of Dendrobium.</title>
        <authorList>
            <person name="Xu Q."/>
            <person name="Niu S.-C."/>
            <person name="Li K.-L."/>
            <person name="Zheng P.-J."/>
            <person name="Zhang X.-J."/>
            <person name="Jia Y."/>
            <person name="Liu Y."/>
            <person name="Niu Y.-X."/>
            <person name="Yu L.-H."/>
            <person name="Chen D.-F."/>
            <person name="Zhang G.-Q."/>
        </authorList>
    </citation>
    <scope>NUCLEOTIDE SEQUENCE</scope>
    <source>
        <tissue evidence="5">Leaf</tissue>
    </source>
</reference>
<evidence type="ECO:0000256" key="2">
    <source>
        <dbReference type="ARBA" id="ARBA00022490"/>
    </source>
</evidence>
<dbReference type="InterPro" id="IPR019084">
    <property type="entry name" value="STM1-like_N"/>
</dbReference>
<dbReference type="PANTHER" id="PTHR12299">
    <property type="entry name" value="HYALURONIC ACID-BINDING PROTEIN 4"/>
    <property type="match status" value="1"/>
</dbReference>
<evidence type="ECO:0000259" key="4">
    <source>
        <dbReference type="SMART" id="SM01233"/>
    </source>
</evidence>
<dbReference type="PANTHER" id="PTHR12299:SF78">
    <property type="entry name" value="RGG REPEATS NUCLEAR RNA BINDING PROTEIN C"/>
    <property type="match status" value="1"/>
</dbReference>
<dbReference type="GO" id="GO:0005634">
    <property type="term" value="C:nucleus"/>
    <property type="evidence" value="ECO:0007669"/>
    <property type="project" value="TreeGrafter"/>
</dbReference>
<gene>
    <name evidence="5" type="ORF">KFK09_000267</name>
</gene>
<dbReference type="SMART" id="SM01233">
    <property type="entry name" value="HABP4_PAI-RBP1"/>
    <property type="match status" value="1"/>
</dbReference>
<dbReference type="AlphaFoldDB" id="A0A8T3CDG6"/>
<feature type="compositionally biased region" description="Basic and acidic residues" evidence="3">
    <location>
        <begin position="407"/>
        <end position="423"/>
    </location>
</feature>
<feature type="compositionally biased region" description="Basic and acidic residues" evidence="3">
    <location>
        <begin position="249"/>
        <end position="261"/>
    </location>
</feature>
<proteinExistence type="predicted"/>
<feature type="compositionally biased region" description="Basic and acidic residues" evidence="3">
    <location>
        <begin position="205"/>
        <end position="242"/>
    </location>
</feature>
<evidence type="ECO:0000256" key="1">
    <source>
        <dbReference type="ARBA" id="ARBA00004496"/>
    </source>
</evidence>
<dbReference type="OrthoDB" id="784393at2759"/>
<comment type="subcellular location">
    <subcellularLocation>
        <location evidence="1">Cytoplasm</location>
    </subcellularLocation>
</comment>
<dbReference type="GO" id="GO:0003729">
    <property type="term" value="F:mRNA binding"/>
    <property type="evidence" value="ECO:0007669"/>
    <property type="project" value="TreeGrafter"/>
</dbReference>
<dbReference type="Proteomes" id="UP000829196">
    <property type="component" value="Unassembled WGS sequence"/>
</dbReference>
<feature type="compositionally biased region" description="Gly residues" evidence="3">
    <location>
        <begin position="116"/>
        <end position="130"/>
    </location>
</feature>